<dbReference type="KEGG" id="nph:NP_5190A"/>
<gene>
    <name evidence="3" type="ordered locus">NP_5190A</name>
</gene>
<dbReference type="InterPro" id="IPR056494">
    <property type="entry name" value="DUF7108_C"/>
</dbReference>
<dbReference type="OrthoDB" id="203809at2157"/>
<dbReference type="Pfam" id="PF23420">
    <property type="entry name" value="DUF7108_C"/>
    <property type="match status" value="1"/>
</dbReference>
<dbReference type="InterPro" id="IPR055532">
    <property type="entry name" value="DUF7108_N"/>
</dbReference>
<evidence type="ECO:0000259" key="1">
    <source>
        <dbReference type="Pfam" id="PF23418"/>
    </source>
</evidence>
<dbReference type="Pfam" id="PF23418">
    <property type="entry name" value="DUF7108"/>
    <property type="match status" value="1"/>
</dbReference>
<dbReference type="STRING" id="348780.NP_5190A"/>
<evidence type="ECO:0008006" key="5">
    <source>
        <dbReference type="Google" id="ProtNLM"/>
    </source>
</evidence>
<dbReference type="AlphaFoldDB" id="A0A1U7EZG6"/>
<feature type="domain" description="DUF7108" evidence="2">
    <location>
        <begin position="95"/>
        <end position="180"/>
    </location>
</feature>
<feature type="domain" description="DUF7108" evidence="1">
    <location>
        <begin position="5"/>
        <end position="90"/>
    </location>
</feature>
<dbReference type="EnsemblBacteria" id="CAI50686">
    <property type="protein sequence ID" value="CAI50686"/>
    <property type="gene ID" value="NP_5190A"/>
</dbReference>
<proteinExistence type="predicted"/>
<accession>A0A1U7EZG6</accession>
<evidence type="ECO:0000313" key="3">
    <source>
        <dbReference type="EMBL" id="CAI50686.1"/>
    </source>
</evidence>
<sequence>MAEDELPDTVVERAETLTRRARKAVDENEQTAYLEERGSLLSDHGYRARVREDDATEILVLYPDEWVEDGTVEPGEIDDTGRAVERRISGPASGDNWAEVDRHNRTVAGRVREEHGAVHGETAEAFATFMSNHYAKPVEEAAPDEKQEFRDEYFPRNAWPSDEQLAQVEASLEYIERVAERGD</sequence>
<dbReference type="EMBL" id="CR936257">
    <property type="protein sequence ID" value="CAI50686.1"/>
    <property type="molecule type" value="Genomic_DNA"/>
</dbReference>
<protein>
    <recommendedName>
        <fullName evidence="5">RnhA operon protein</fullName>
    </recommendedName>
</protein>
<reference evidence="3 4" key="1">
    <citation type="journal article" date="2005" name="Genome Res.">
        <title>Living with two extremes: conclusions from the genome sequence of Natronomonas pharaonis.</title>
        <authorList>
            <person name="Falb M."/>
            <person name="Pfeiffer F."/>
            <person name="Palm P."/>
            <person name="Rodewald K."/>
            <person name="Hickmann V."/>
            <person name="Tittor J."/>
            <person name="Oesterhelt D."/>
        </authorList>
    </citation>
    <scope>NUCLEOTIDE SEQUENCE [LARGE SCALE GENOMIC DNA]</scope>
    <source>
        <strain evidence="4">ATCC 35678 / DSM 2160 / CIP 103997 / JCM 8858 / NBRC 14720 / NCIMB 2260 / Gabara</strain>
    </source>
</reference>
<keyword evidence="4" id="KW-1185">Reference proteome</keyword>
<dbReference type="HOGENOM" id="CLU_089552_0_0_2"/>
<dbReference type="eggNOG" id="arCOG04769">
    <property type="taxonomic scope" value="Archaea"/>
</dbReference>
<name>A0A1U7EZG6_NATPD</name>
<dbReference type="GeneID" id="3702287"/>
<evidence type="ECO:0000313" key="4">
    <source>
        <dbReference type="Proteomes" id="UP000002698"/>
    </source>
</evidence>
<evidence type="ECO:0000259" key="2">
    <source>
        <dbReference type="Pfam" id="PF23420"/>
    </source>
</evidence>
<dbReference type="RefSeq" id="WP_011324296.1">
    <property type="nucleotide sequence ID" value="NC_007426.1"/>
</dbReference>
<dbReference type="Proteomes" id="UP000002698">
    <property type="component" value="Chromosome"/>
</dbReference>
<organism evidence="3 4">
    <name type="scientific">Natronomonas pharaonis (strain ATCC 35678 / DSM 2160 / CIP 103997 / JCM 8858 / NBRC 14720 / NCIMB 2260 / Gabara)</name>
    <name type="common">Halobacterium pharaonis</name>
    <dbReference type="NCBI Taxonomy" id="348780"/>
    <lineage>
        <taxon>Archaea</taxon>
        <taxon>Methanobacteriati</taxon>
        <taxon>Methanobacteriota</taxon>
        <taxon>Stenosarchaea group</taxon>
        <taxon>Halobacteria</taxon>
        <taxon>Halobacteriales</taxon>
        <taxon>Natronomonadaceae</taxon>
        <taxon>Natronomonas</taxon>
    </lineage>
</organism>